<organism evidence="1 2">
    <name type="scientific">Herbiconiux daphne</name>
    <dbReference type="NCBI Taxonomy" id="2970914"/>
    <lineage>
        <taxon>Bacteria</taxon>
        <taxon>Bacillati</taxon>
        <taxon>Actinomycetota</taxon>
        <taxon>Actinomycetes</taxon>
        <taxon>Micrococcales</taxon>
        <taxon>Microbacteriaceae</taxon>
        <taxon>Herbiconiux</taxon>
    </lineage>
</organism>
<dbReference type="RefSeq" id="WP_259542750.1">
    <property type="nucleotide sequence ID" value="NZ_JANLCJ010000110.1"/>
</dbReference>
<gene>
    <name evidence="1" type="ORF">N1032_23400</name>
</gene>
<accession>A0ABT2H9P7</accession>
<sequence length="403" mass="43026">GTPASLRSGKALVSIYADAFGNVKQKLVYASLQATWVRYKSPVFTWSQWVRLATANDQGVVDFAHGGTGGNSKAAAQTSLGIEMPSNGSIAPGINLDQFKGDGYKGYWRQPLTTAASNAGANYPVPEAGLLTVEVSGANGNGTTQTYRTWETNQEFTRTWQAVQGNVNMGKWSPWHTKLNAFVIDNFFLKPDGSQDPDAAKNGWDKAHPPTRGVMTNIYFHPQPSKLKNTVSTPQYLDPPTNKVPNPDYPGYQDANAPWGFGINDKDRSLQIWGGPTESATPDYTSGLEGITGSRRFQIGAMTQVVTSNPVGAVQIKNPGGYQYFTVTLPNGFLTTRNPDGSGGTGLASDSIGAIRMGGNASTGAVQIDACYQGALKWNGNKAKTGGDISSEWNTALEPSLAQ</sequence>
<dbReference type="Proteomes" id="UP001165586">
    <property type="component" value="Unassembled WGS sequence"/>
</dbReference>
<dbReference type="CDD" id="cd19958">
    <property type="entry name" value="pyocin_knob"/>
    <property type="match status" value="1"/>
</dbReference>
<evidence type="ECO:0000313" key="2">
    <source>
        <dbReference type="Proteomes" id="UP001165586"/>
    </source>
</evidence>
<feature type="non-terminal residue" evidence="1">
    <location>
        <position position="403"/>
    </location>
</feature>
<name>A0ABT2H9P7_9MICO</name>
<protein>
    <submittedName>
        <fullName evidence="1">Pyocin knob domain-containing protein</fullName>
    </submittedName>
</protein>
<dbReference type="EMBL" id="JANLCJ010000110">
    <property type="protein sequence ID" value="MCS5736680.1"/>
    <property type="molecule type" value="Genomic_DNA"/>
</dbReference>
<evidence type="ECO:0000313" key="1">
    <source>
        <dbReference type="EMBL" id="MCS5736680.1"/>
    </source>
</evidence>
<reference evidence="1" key="1">
    <citation type="submission" date="2022-08" db="EMBL/GenBank/DDBJ databases">
        <authorList>
            <person name="Deng Y."/>
            <person name="Han X.-F."/>
            <person name="Zhang Y.-Q."/>
        </authorList>
    </citation>
    <scope>NUCLEOTIDE SEQUENCE</scope>
    <source>
        <strain evidence="1">CPCC 203386</strain>
    </source>
</reference>
<feature type="non-terminal residue" evidence="1">
    <location>
        <position position="1"/>
    </location>
</feature>
<keyword evidence="2" id="KW-1185">Reference proteome</keyword>
<proteinExistence type="predicted"/>
<comment type="caution">
    <text evidence="1">The sequence shown here is derived from an EMBL/GenBank/DDBJ whole genome shotgun (WGS) entry which is preliminary data.</text>
</comment>